<dbReference type="SUPFAM" id="SSF55931">
    <property type="entry name" value="Glutamine synthetase/guanido kinase"/>
    <property type="match status" value="1"/>
</dbReference>
<evidence type="ECO:0000256" key="8">
    <source>
        <dbReference type="ARBA" id="ARBA00030585"/>
    </source>
</evidence>
<evidence type="ECO:0000256" key="3">
    <source>
        <dbReference type="ARBA" id="ARBA00012220"/>
    </source>
</evidence>
<dbReference type="OrthoDB" id="7939818at2759"/>
<reference evidence="12" key="3">
    <citation type="submission" date="2018-08" db="EMBL/GenBank/DDBJ databases">
        <title>Leveraging single-cell genomics to expand the Fungal Tree of Life.</title>
        <authorList>
            <consortium name="DOE Joint Genome Institute"/>
            <person name="Ahrendt S.R."/>
            <person name="Quandt C.A."/>
            <person name="Ciobanu D."/>
            <person name="Clum A."/>
            <person name="Salamov A."/>
            <person name="Andreopoulos B."/>
            <person name="Cheng J.-F."/>
            <person name="Woyke T."/>
            <person name="Pelin A."/>
            <person name="Henrissat B."/>
            <person name="Reynolds N."/>
            <person name="Benny G.L."/>
            <person name="Smith M.E."/>
            <person name="James T.Y."/>
            <person name="Grigoriev I.V."/>
        </authorList>
    </citation>
    <scope>NUCLEOTIDE SEQUENCE</scope>
    <source>
        <strain evidence="12">CSF55</strain>
    </source>
</reference>
<gene>
    <name evidence="11" type="ORF">O9G_001022</name>
    <name evidence="12" type="ORF">ROZALSC1DRAFT_27563</name>
</gene>
<dbReference type="HOGENOM" id="CLU_010467_0_0_1"/>
<sequence>MGLLSLGTPLLWQEAKTYAEHVRDHGIEQFLNVYHRVKDRNRDGLFWGDEVEYMLLYLDHEKKNVKVNIRAEEILKTLRDQGHDDVIFQPEYGRYMIEATPGKPFGSSTQDLLKLESNMRKRRELINSMLRPNEFLITLTSFPLLGTSDFIHSEVPLDENADASHSLFIPDNLINMHARFKTLTRNIRERRGEKVAINVPVFRDTNTNVPFVEEIAPHKTYGLEGTNRRLNDHIYLDCMCFGMGCCCLQVTFQACNISEARKLYDALAVLTPIMMALSAASPIHKGYLADTDCRWKIISGSVDDRTDEERGLKDSNYLINKSRYDSIDSFISNDDKFKSKYNDINLVKNEKLYRRMRDNGTLSLFHWIGVDELLASHMAHLFIRDPLVVYKELIDQDDKNSSDHFENIQSTNWQTMRFKPPTANSSIGWRIEFRSMEVQLTDFENAAYALFIVLLTRAILSFNLNLYIPISKVDQNMQRGQVRDAVLKEKFYFRNHLYESKNTIILVKDDDSDEFEEMTIDEIINGKENVEEFPGLIAIVESYLETLSLDVESQCRISKYLCLISGRAKGSVKTMANWTRHFVTTHPLYKHDSKVPSEVIYDFVQKCKEMTENNAFDDNKCNCGC</sequence>
<reference evidence="11 13" key="1">
    <citation type="journal article" date="2013" name="Curr. Biol.">
        <title>Shared signatures of parasitism and phylogenomics unite Cryptomycota and microsporidia.</title>
        <authorList>
            <person name="James T.Y."/>
            <person name="Pelin A."/>
            <person name="Bonen L."/>
            <person name="Ahrendt S."/>
            <person name="Sain D."/>
            <person name="Corradi N."/>
            <person name="Stajich J.E."/>
        </authorList>
    </citation>
    <scope>NUCLEOTIDE SEQUENCE [LARGE SCALE GENOMIC DNA]</scope>
    <source>
        <strain evidence="11 13">CSF55</strain>
        <strain evidence="11 13">CSF55</strain>
    </source>
</reference>
<evidence type="ECO:0000256" key="10">
    <source>
        <dbReference type="RuleBase" id="RU367135"/>
    </source>
</evidence>
<comment type="catalytic activity">
    <reaction evidence="10">
        <text>L-cysteine + L-glutamate + ATP = gamma-L-glutamyl-L-cysteine + ADP + phosphate + H(+)</text>
        <dbReference type="Rhea" id="RHEA:13285"/>
        <dbReference type="ChEBI" id="CHEBI:15378"/>
        <dbReference type="ChEBI" id="CHEBI:29985"/>
        <dbReference type="ChEBI" id="CHEBI:30616"/>
        <dbReference type="ChEBI" id="CHEBI:35235"/>
        <dbReference type="ChEBI" id="CHEBI:43474"/>
        <dbReference type="ChEBI" id="CHEBI:58173"/>
        <dbReference type="ChEBI" id="CHEBI:456216"/>
        <dbReference type="EC" id="6.3.2.2"/>
    </reaction>
</comment>
<dbReference type="Proteomes" id="UP000030755">
    <property type="component" value="Unassembled WGS sequence"/>
</dbReference>
<accession>A0A075AN02</accession>
<dbReference type="Gene3D" id="3.30.590.50">
    <property type="match status" value="2"/>
</dbReference>
<keyword evidence="7 10" id="KW-0067">ATP-binding</keyword>
<dbReference type="EC" id="6.3.2.2" evidence="3 10"/>
<dbReference type="GO" id="GO:0004357">
    <property type="term" value="F:glutamate-cysteine ligase activity"/>
    <property type="evidence" value="ECO:0007669"/>
    <property type="project" value="UniProtKB-UniRule"/>
</dbReference>
<reference evidence="14" key="2">
    <citation type="journal article" date="2018" name="Nat. Microbiol.">
        <title>Leveraging single-cell genomics to expand the fungal tree of life.</title>
        <authorList>
            <person name="Ahrendt S.R."/>
            <person name="Quandt C.A."/>
            <person name="Ciobanu D."/>
            <person name="Clum A."/>
            <person name="Salamov A."/>
            <person name="Andreopoulos B."/>
            <person name="Cheng J.F."/>
            <person name="Woyke T."/>
            <person name="Pelin A."/>
            <person name="Henrissat B."/>
            <person name="Reynolds N.K."/>
            <person name="Benny G.L."/>
            <person name="Smith M.E."/>
            <person name="James T.Y."/>
            <person name="Grigoriev I.V."/>
        </authorList>
    </citation>
    <scope>NUCLEOTIDE SEQUENCE [LARGE SCALE GENOMIC DNA]</scope>
    <source>
        <strain evidence="14">CSF55</strain>
    </source>
</reference>
<keyword evidence="13" id="KW-1185">Reference proteome</keyword>
<dbReference type="InterPro" id="IPR004308">
    <property type="entry name" value="GCS"/>
</dbReference>
<comment type="pathway">
    <text evidence="1 10">Sulfur metabolism; glutathione biosynthesis; glutathione from L-cysteine and L-glutamate: step 1/2.</text>
</comment>
<evidence type="ECO:0000256" key="6">
    <source>
        <dbReference type="ARBA" id="ARBA00022741"/>
    </source>
</evidence>
<evidence type="ECO:0000313" key="14">
    <source>
        <dbReference type="Proteomes" id="UP000281549"/>
    </source>
</evidence>
<keyword evidence="6 10" id="KW-0547">Nucleotide-binding</keyword>
<keyword evidence="5 10" id="KW-0317">Glutathione biosynthesis</keyword>
<evidence type="ECO:0000256" key="9">
    <source>
        <dbReference type="ARBA" id="ARBA00032122"/>
    </source>
</evidence>
<keyword evidence="4 10" id="KW-0436">Ligase</keyword>
<dbReference type="UniPathway" id="UPA00142">
    <property type="reaction ID" value="UER00209"/>
</dbReference>
<dbReference type="GO" id="GO:0017109">
    <property type="term" value="C:glutamate-cysteine ligase complex"/>
    <property type="evidence" value="ECO:0007669"/>
    <property type="project" value="TreeGrafter"/>
</dbReference>
<dbReference type="PANTHER" id="PTHR11164">
    <property type="entry name" value="GLUTAMATE CYSTEINE LIGASE"/>
    <property type="match status" value="1"/>
</dbReference>
<dbReference type="InterPro" id="IPR014746">
    <property type="entry name" value="Gln_synth/guanido_kin_cat_dom"/>
</dbReference>
<evidence type="ECO:0000256" key="4">
    <source>
        <dbReference type="ARBA" id="ARBA00022598"/>
    </source>
</evidence>
<dbReference type="GO" id="GO:0046938">
    <property type="term" value="P:phytochelatin biosynthetic process"/>
    <property type="evidence" value="ECO:0007669"/>
    <property type="project" value="EnsemblFungi"/>
</dbReference>
<dbReference type="EMBL" id="KE561300">
    <property type="protein sequence ID" value="EPZ31111.1"/>
    <property type="molecule type" value="Genomic_DNA"/>
</dbReference>
<name>A0A075AN02_ROZAC</name>
<dbReference type="Pfam" id="PF03074">
    <property type="entry name" value="GCS"/>
    <property type="match status" value="1"/>
</dbReference>
<dbReference type="EMBL" id="ML005000">
    <property type="protein sequence ID" value="RKP20994.1"/>
    <property type="molecule type" value="Genomic_DNA"/>
</dbReference>
<evidence type="ECO:0000256" key="1">
    <source>
        <dbReference type="ARBA" id="ARBA00005006"/>
    </source>
</evidence>
<proteinExistence type="inferred from homology"/>
<evidence type="ECO:0000313" key="11">
    <source>
        <dbReference type="EMBL" id="EPZ31111.1"/>
    </source>
</evidence>
<evidence type="ECO:0000256" key="2">
    <source>
        <dbReference type="ARBA" id="ARBA00008100"/>
    </source>
</evidence>
<dbReference type="Gene3D" id="1.10.8.960">
    <property type="match status" value="1"/>
</dbReference>
<protein>
    <recommendedName>
        <fullName evidence="3 10">Glutamate--cysteine ligase</fullName>
        <ecNumber evidence="3 10">6.3.2.2</ecNumber>
    </recommendedName>
    <alternativeName>
        <fullName evidence="9 10">Gamma-ECS</fullName>
    </alternativeName>
    <alternativeName>
        <fullName evidence="8 10">Gamma-glutamylcysteine synthetase</fullName>
    </alternativeName>
</protein>
<comment type="similarity">
    <text evidence="2 10">Belongs to the glutamate--cysteine ligase type 3 family.</text>
</comment>
<evidence type="ECO:0000256" key="7">
    <source>
        <dbReference type="ARBA" id="ARBA00022840"/>
    </source>
</evidence>
<dbReference type="GO" id="GO:0005524">
    <property type="term" value="F:ATP binding"/>
    <property type="evidence" value="ECO:0007669"/>
    <property type="project" value="UniProtKB-UniRule"/>
</dbReference>
<evidence type="ECO:0000313" key="13">
    <source>
        <dbReference type="Proteomes" id="UP000030755"/>
    </source>
</evidence>
<dbReference type="AlphaFoldDB" id="A0A075AN02"/>
<dbReference type="PANTHER" id="PTHR11164:SF0">
    <property type="entry name" value="GLUTAMATE--CYSTEINE LIGASE CATALYTIC SUBUNIT"/>
    <property type="match status" value="1"/>
</dbReference>
<dbReference type="GO" id="GO:0006750">
    <property type="term" value="P:glutathione biosynthetic process"/>
    <property type="evidence" value="ECO:0007669"/>
    <property type="project" value="UniProtKB-UniRule"/>
</dbReference>
<dbReference type="STRING" id="988480.A0A075AN02"/>
<dbReference type="Proteomes" id="UP000281549">
    <property type="component" value="Unassembled WGS sequence"/>
</dbReference>
<organism evidence="11 13">
    <name type="scientific">Rozella allomycis (strain CSF55)</name>
    <dbReference type="NCBI Taxonomy" id="988480"/>
    <lineage>
        <taxon>Eukaryota</taxon>
        <taxon>Fungi</taxon>
        <taxon>Fungi incertae sedis</taxon>
        <taxon>Cryptomycota</taxon>
        <taxon>Cryptomycota incertae sedis</taxon>
        <taxon>Rozella</taxon>
    </lineage>
</organism>
<dbReference type="FunFam" id="3.30.590.50:FF:000002">
    <property type="entry name" value="Glutamate--cysteine ligase catalytic subunit"/>
    <property type="match status" value="1"/>
</dbReference>
<evidence type="ECO:0000313" key="12">
    <source>
        <dbReference type="EMBL" id="RKP20994.1"/>
    </source>
</evidence>
<dbReference type="OMA" id="IAHMFIR"/>
<dbReference type="GO" id="GO:0098849">
    <property type="term" value="P:cellular detoxification of cadmium ion"/>
    <property type="evidence" value="ECO:0007669"/>
    <property type="project" value="EnsemblFungi"/>
</dbReference>
<evidence type="ECO:0000256" key="5">
    <source>
        <dbReference type="ARBA" id="ARBA00022684"/>
    </source>
</evidence>